<keyword evidence="11 13" id="KW-0443">Lipid metabolism</keyword>
<keyword evidence="5 13" id="KW-0444">Lipid biosynthesis</keyword>
<dbReference type="GO" id="GO:0005886">
    <property type="term" value="C:plasma membrane"/>
    <property type="evidence" value="ECO:0007669"/>
    <property type="project" value="TreeGrafter"/>
</dbReference>
<evidence type="ECO:0000256" key="3">
    <source>
        <dbReference type="ARBA" id="ARBA00012071"/>
    </source>
</evidence>
<protein>
    <recommendedName>
        <fullName evidence="4 13">Tetraacyldisaccharide 4'-kinase</fullName>
        <ecNumber evidence="3 13">2.7.1.130</ecNumber>
    </recommendedName>
    <alternativeName>
        <fullName evidence="12 13">Lipid A 4'-kinase</fullName>
    </alternativeName>
</protein>
<dbReference type="GO" id="GO:0009029">
    <property type="term" value="F:lipid-A 4'-kinase activity"/>
    <property type="evidence" value="ECO:0007669"/>
    <property type="project" value="UniProtKB-UniRule"/>
</dbReference>
<feature type="binding site" evidence="13">
    <location>
        <begin position="62"/>
        <end position="69"/>
    </location>
    <ligand>
        <name>ATP</name>
        <dbReference type="ChEBI" id="CHEBI:30616"/>
    </ligand>
</feature>
<dbReference type="EMBL" id="BSDR01000001">
    <property type="protein sequence ID" value="GLI32600.1"/>
    <property type="molecule type" value="Genomic_DNA"/>
</dbReference>
<evidence type="ECO:0000256" key="1">
    <source>
        <dbReference type="ARBA" id="ARBA00002274"/>
    </source>
</evidence>
<evidence type="ECO:0000256" key="6">
    <source>
        <dbReference type="ARBA" id="ARBA00022556"/>
    </source>
</evidence>
<evidence type="ECO:0000256" key="13">
    <source>
        <dbReference type="HAMAP-Rule" id="MF_00409"/>
    </source>
</evidence>
<dbReference type="InterPro" id="IPR027417">
    <property type="entry name" value="P-loop_NTPase"/>
</dbReference>
<evidence type="ECO:0000313" key="14">
    <source>
        <dbReference type="EMBL" id="GLI32600.1"/>
    </source>
</evidence>
<reference evidence="14" key="1">
    <citation type="submission" date="2022-12" db="EMBL/GenBank/DDBJ databases">
        <title>Reference genome sequencing for broad-spectrum identification of bacterial and archaeal isolates by mass spectrometry.</title>
        <authorList>
            <person name="Sekiguchi Y."/>
            <person name="Tourlousse D.M."/>
        </authorList>
    </citation>
    <scope>NUCLEOTIDE SEQUENCE</scope>
    <source>
        <strain evidence="14">ASRB1</strain>
    </source>
</reference>
<dbReference type="SUPFAM" id="SSF52540">
    <property type="entry name" value="P-loop containing nucleoside triphosphate hydrolases"/>
    <property type="match status" value="1"/>
</dbReference>
<organism evidence="14 15">
    <name type="scientific">Desulforhabdus amnigena</name>
    <dbReference type="NCBI Taxonomy" id="40218"/>
    <lineage>
        <taxon>Bacteria</taxon>
        <taxon>Pseudomonadati</taxon>
        <taxon>Thermodesulfobacteriota</taxon>
        <taxon>Syntrophobacteria</taxon>
        <taxon>Syntrophobacterales</taxon>
        <taxon>Syntrophobacteraceae</taxon>
        <taxon>Desulforhabdus</taxon>
    </lineage>
</organism>
<keyword evidence="7 13" id="KW-0808">Transferase</keyword>
<evidence type="ECO:0000256" key="12">
    <source>
        <dbReference type="ARBA" id="ARBA00029757"/>
    </source>
</evidence>
<dbReference type="HAMAP" id="MF_00409">
    <property type="entry name" value="LpxK"/>
    <property type="match status" value="1"/>
</dbReference>
<proteinExistence type="inferred from homology"/>
<comment type="similarity">
    <text evidence="13">Belongs to the LpxK family.</text>
</comment>
<dbReference type="InterPro" id="IPR003758">
    <property type="entry name" value="LpxK"/>
</dbReference>
<dbReference type="Proteomes" id="UP001144372">
    <property type="component" value="Unassembled WGS sequence"/>
</dbReference>
<dbReference type="AlphaFoldDB" id="A0A9W6FSV7"/>
<evidence type="ECO:0000256" key="5">
    <source>
        <dbReference type="ARBA" id="ARBA00022516"/>
    </source>
</evidence>
<keyword evidence="10 13" id="KW-0067">ATP-binding</keyword>
<keyword evidence="8 13" id="KW-0547">Nucleotide-binding</keyword>
<keyword evidence="9 13" id="KW-0418">Kinase</keyword>
<comment type="catalytic activity">
    <reaction evidence="13">
        <text>a lipid A disaccharide + ATP = a lipid IVA + ADP + H(+)</text>
        <dbReference type="Rhea" id="RHEA:67840"/>
        <dbReference type="ChEBI" id="CHEBI:15378"/>
        <dbReference type="ChEBI" id="CHEBI:30616"/>
        <dbReference type="ChEBI" id="CHEBI:176343"/>
        <dbReference type="ChEBI" id="CHEBI:176425"/>
        <dbReference type="ChEBI" id="CHEBI:456216"/>
        <dbReference type="EC" id="2.7.1.130"/>
    </reaction>
</comment>
<comment type="caution">
    <text evidence="14">The sequence shown here is derived from an EMBL/GenBank/DDBJ whole genome shotgun (WGS) entry which is preliminary data.</text>
</comment>
<name>A0A9W6FSV7_9BACT</name>
<comment type="pathway">
    <text evidence="2 13">Glycolipid biosynthesis; lipid IV(A) biosynthesis; lipid IV(A) from (3R)-3-hydroxytetradecanoyl-[acyl-carrier-protein] and UDP-N-acetyl-alpha-D-glucosamine: step 6/6.</text>
</comment>
<accession>A0A9W6FSV7</accession>
<dbReference type="PANTHER" id="PTHR42724">
    <property type="entry name" value="TETRAACYLDISACCHARIDE 4'-KINASE"/>
    <property type="match status" value="1"/>
</dbReference>
<evidence type="ECO:0000256" key="4">
    <source>
        <dbReference type="ARBA" id="ARBA00016436"/>
    </source>
</evidence>
<dbReference type="Pfam" id="PF02606">
    <property type="entry name" value="LpxK"/>
    <property type="match status" value="1"/>
</dbReference>
<evidence type="ECO:0000256" key="8">
    <source>
        <dbReference type="ARBA" id="ARBA00022741"/>
    </source>
</evidence>
<evidence type="ECO:0000256" key="2">
    <source>
        <dbReference type="ARBA" id="ARBA00004870"/>
    </source>
</evidence>
<evidence type="ECO:0000313" key="15">
    <source>
        <dbReference type="Proteomes" id="UP001144372"/>
    </source>
</evidence>
<evidence type="ECO:0000256" key="11">
    <source>
        <dbReference type="ARBA" id="ARBA00023098"/>
    </source>
</evidence>
<dbReference type="NCBIfam" id="TIGR00682">
    <property type="entry name" value="lpxK"/>
    <property type="match status" value="1"/>
</dbReference>
<dbReference type="PANTHER" id="PTHR42724:SF1">
    <property type="entry name" value="TETRAACYLDISACCHARIDE 4'-KINASE, MITOCHONDRIAL-RELATED"/>
    <property type="match status" value="1"/>
</dbReference>
<dbReference type="EC" id="2.7.1.130" evidence="3 13"/>
<dbReference type="GO" id="GO:0005524">
    <property type="term" value="F:ATP binding"/>
    <property type="evidence" value="ECO:0007669"/>
    <property type="project" value="UniProtKB-UniRule"/>
</dbReference>
<evidence type="ECO:0000256" key="7">
    <source>
        <dbReference type="ARBA" id="ARBA00022679"/>
    </source>
</evidence>
<evidence type="ECO:0000256" key="9">
    <source>
        <dbReference type="ARBA" id="ARBA00022777"/>
    </source>
</evidence>
<keyword evidence="15" id="KW-1185">Reference proteome</keyword>
<comment type="function">
    <text evidence="1 13">Transfers the gamma-phosphate of ATP to the 4'-position of a tetraacyldisaccharide 1-phosphate intermediate (termed DS-1-P) to form tetraacyldisaccharide 1,4'-bis-phosphate (lipid IVA).</text>
</comment>
<dbReference type="GO" id="GO:0009244">
    <property type="term" value="P:lipopolysaccharide core region biosynthetic process"/>
    <property type="evidence" value="ECO:0007669"/>
    <property type="project" value="TreeGrafter"/>
</dbReference>
<evidence type="ECO:0000256" key="10">
    <source>
        <dbReference type="ARBA" id="ARBA00022840"/>
    </source>
</evidence>
<keyword evidence="6 13" id="KW-0441">Lipid A biosynthesis</keyword>
<gene>
    <name evidence="13 14" type="primary">lpxK</name>
    <name evidence="14" type="ORF">DAMNIGENAA_00330</name>
</gene>
<dbReference type="GO" id="GO:0009245">
    <property type="term" value="P:lipid A biosynthetic process"/>
    <property type="evidence" value="ECO:0007669"/>
    <property type="project" value="UniProtKB-UniRule"/>
</dbReference>
<sequence length="374" mass="41970">MVSRLLRTWYSPHGCSSAFDPLRPLLSLAAAFYARGLQRNQAWAQARSKKLPRFVISVGNLAVGGTGKTPLTLSLARNLYSRGFTTAILSRGYGRKQDDVVRVPTSGQTASLMKRFGDEPVLMARKIKAVPVWVGRERTRSGEAAIGQSGAMVLLLDDGFQHIELNRDLNLLLLDAHHPFGNGRLIPLGPLREPPEAIHRADAIILTRADDAKRCAKTREFLREHYPGKPIFSCRHQLMGLKEGLAGPILPPEVFHNQPAVAFAGIARPELFFRSLDALRLRLCRCLDFPDHSPYGAHEIELIMTAVRETHARFLITTEKDFVRLPEYFQKIILTAELEVDFGAESEAFYNYVKQCVLRIRPEAFKPKNIPLEV</sequence>